<feature type="compositionally biased region" description="Basic and acidic residues" evidence="3">
    <location>
        <begin position="522"/>
        <end position="533"/>
    </location>
</feature>
<dbReference type="SUPFAM" id="SSF103657">
    <property type="entry name" value="BAR/IMD domain-like"/>
    <property type="match status" value="1"/>
</dbReference>
<dbReference type="SUPFAM" id="SSF50729">
    <property type="entry name" value="PH domain-like"/>
    <property type="match status" value="1"/>
</dbReference>
<dbReference type="CDD" id="cd00934">
    <property type="entry name" value="PTB"/>
    <property type="match status" value="1"/>
</dbReference>
<dbReference type="GO" id="GO:0005524">
    <property type="term" value="F:ATP binding"/>
    <property type="evidence" value="ECO:0007669"/>
    <property type="project" value="InterPro"/>
</dbReference>
<dbReference type="STRING" id="400682.A0A1X7UZ70"/>
<reference evidence="5" key="1">
    <citation type="submission" date="2017-05" db="UniProtKB">
        <authorList>
            <consortium name="EnsemblMetazoa"/>
        </authorList>
    </citation>
    <scope>IDENTIFICATION</scope>
</reference>
<dbReference type="InterPro" id="IPR027267">
    <property type="entry name" value="AH/BAR_dom_sf"/>
</dbReference>
<evidence type="ECO:0000256" key="1">
    <source>
        <dbReference type="ARBA" id="ARBA00022441"/>
    </source>
</evidence>
<dbReference type="Gene3D" id="1.10.510.10">
    <property type="entry name" value="Transferase(Phosphotransferase) domain 1"/>
    <property type="match status" value="1"/>
</dbReference>
<keyword evidence="1" id="KW-0880">Kelch repeat</keyword>
<keyword evidence="2" id="KW-0677">Repeat</keyword>
<feature type="region of interest" description="Disordered" evidence="3">
    <location>
        <begin position="865"/>
        <end position="965"/>
    </location>
</feature>
<feature type="compositionally biased region" description="Polar residues" evidence="3">
    <location>
        <begin position="819"/>
        <end position="832"/>
    </location>
</feature>
<dbReference type="InterPro" id="IPR001245">
    <property type="entry name" value="Ser-Thr/Tyr_kinase_cat_dom"/>
</dbReference>
<feature type="region of interest" description="Disordered" evidence="3">
    <location>
        <begin position="474"/>
        <end position="494"/>
    </location>
</feature>
<dbReference type="InterPro" id="IPR008266">
    <property type="entry name" value="Tyr_kinase_AS"/>
</dbReference>
<dbReference type="InterPro" id="IPR011993">
    <property type="entry name" value="PH-like_dom_sf"/>
</dbReference>
<feature type="compositionally biased region" description="Low complexity" evidence="3">
    <location>
        <begin position="549"/>
        <end position="558"/>
    </location>
</feature>
<dbReference type="PANTHER" id="PTHR46228">
    <property type="entry name" value="KELCH DOMAIN-CONTAINING PROTEIN"/>
    <property type="match status" value="1"/>
</dbReference>
<dbReference type="InParanoid" id="A0A1X7UZ70"/>
<dbReference type="SUPFAM" id="SSF56112">
    <property type="entry name" value="Protein kinase-like (PK-like)"/>
    <property type="match status" value="2"/>
</dbReference>
<feature type="region of interest" description="Disordered" evidence="3">
    <location>
        <begin position="807"/>
        <end position="852"/>
    </location>
</feature>
<feature type="compositionally biased region" description="Gly residues" evidence="3">
    <location>
        <begin position="833"/>
        <end position="851"/>
    </location>
</feature>
<dbReference type="Gene3D" id="2.30.29.30">
    <property type="entry name" value="Pleckstrin-homology domain (PH domain)/Phosphotyrosine-binding domain (PTB)"/>
    <property type="match status" value="1"/>
</dbReference>
<accession>A0A1X7UZ70</accession>
<dbReference type="EnsemblMetazoa" id="Aqu2.1.32647_001">
    <property type="protein sequence ID" value="Aqu2.1.32647_001"/>
    <property type="gene ID" value="Aqu2.1.32647"/>
</dbReference>
<evidence type="ECO:0000256" key="3">
    <source>
        <dbReference type="SAM" id="MobiDB-lite"/>
    </source>
</evidence>
<feature type="region of interest" description="Disordered" evidence="3">
    <location>
        <begin position="690"/>
        <end position="710"/>
    </location>
</feature>
<proteinExistence type="predicted"/>
<name>A0A1X7UZ70_AMPQE</name>
<feature type="compositionally biased region" description="Polar residues" evidence="3">
    <location>
        <begin position="701"/>
        <end position="710"/>
    </location>
</feature>
<dbReference type="PROSITE" id="PS50011">
    <property type="entry name" value="PROTEIN_KINASE_DOM"/>
    <property type="match status" value="1"/>
</dbReference>
<sequence>MTERILERGGWGEVRVASFHGLEVAAKVLHETIISEYNVSLFSREMNIASKIRHPNLLQFIGATTEGNPMILTELMPTSLRKELESGGVAYPAILSISLDTINQWRRKNTLLYGTGRWEQKPTTGNPPLGVMGYAAAAIGREIFYFGGWCYQGDCYHNSLYSFNVDTFNWKELSPTTSHHGPMMKSLCDMIAIKVNGEDYLVVIGGKGPSSNNTPPQPGAQYSGRVQQRCNEIHFYKLSTGQWISPTVTGHRLPPIDGFTLTSINNSSAILFGGITDNGVSNNVYILNFPDTSVNCSKLSNPGGSVQWPKGRNAHSSVLINTSSGPHLLVVGGYGAYDLWIFDINNKSWKKLDNLPDNFTRRWFHSLSVGSVTPTTNWIIVFGGSSSYSDTAVIEFRYTSNNDWSTSIILLDQYQEKLQERRREWEASQPVQPEDRREIDRLIRVLQERERELEEERREKEQVRNRLQQQLQGREQQLQQAQQQGQEREREIQQAREQVQDLQRQLQERERQLHQAEQQLQSREREAQEREQQLQRQVEGGQQREQDLQRQLQQAQQQLRERDRQERESSWVPHPILHRDVSSANVLLQPMIGVWRAKVSDYGSANLQHSIIRSVNPGGPLYAAPEAANPREHSPSMDVFSYGVLLLEMITQRIPLPEERVGLIDVLKQSFKYDVIIRALPPNKMAAKAAPDYQPVERSGHSTVRTTSKNMRAHKPKAVLGLNLKGVSLYDERSKSITRVPVDKVTYVTHDPEDQCYFGVIIQTKESHTGFRLYCFKAKRPIAVTFVNSSLELFDLIMKLRQAKKKMKEEKEEADKAPQDSNFSQPLLPTNTGGAGPPGGGQPPQGAGAGGKIDAFSDLVSIARDKTTSKPEPAPPTIFQAPPTNTETPPPLPYRPPDLDFTDAPPTTSGPAPSGFDNTFGALPPAPGTGGGFGGGMDMFGDSFTSGGGGAAPPPSGADSWMSFN</sequence>
<dbReference type="InterPro" id="IPR011009">
    <property type="entry name" value="Kinase-like_dom_sf"/>
</dbReference>
<dbReference type="Gene3D" id="3.30.200.20">
    <property type="entry name" value="Phosphorylase Kinase, domain 1"/>
    <property type="match status" value="1"/>
</dbReference>
<feature type="compositionally biased region" description="Low complexity" evidence="3">
    <location>
        <begin position="474"/>
        <end position="485"/>
    </location>
</feature>
<dbReference type="GO" id="GO:0004672">
    <property type="term" value="F:protein kinase activity"/>
    <property type="evidence" value="ECO:0007669"/>
    <property type="project" value="InterPro"/>
</dbReference>
<feature type="compositionally biased region" description="Gly residues" evidence="3">
    <location>
        <begin position="928"/>
        <end position="938"/>
    </location>
</feature>
<feature type="compositionally biased region" description="Basic and acidic residues" evidence="3">
    <location>
        <begin position="559"/>
        <end position="569"/>
    </location>
</feature>
<dbReference type="AlphaFoldDB" id="A0A1X7UZ70"/>
<dbReference type="InterPro" id="IPR000719">
    <property type="entry name" value="Prot_kinase_dom"/>
</dbReference>
<dbReference type="InterPro" id="IPR015915">
    <property type="entry name" value="Kelch-typ_b-propeller"/>
</dbReference>
<organism evidence="5">
    <name type="scientific">Amphimedon queenslandica</name>
    <name type="common">Sponge</name>
    <dbReference type="NCBI Taxonomy" id="400682"/>
    <lineage>
        <taxon>Eukaryota</taxon>
        <taxon>Metazoa</taxon>
        <taxon>Porifera</taxon>
        <taxon>Demospongiae</taxon>
        <taxon>Heteroscleromorpha</taxon>
        <taxon>Haplosclerida</taxon>
        <taxon>Niphatidae</taxon>
        <taxon>Amphimedon</taxon>
    </lineage>
</organism>
<evidence type="ECO:0000256" key="2">
    <source>
        <dbReference type="ARBA" id="ARBA00022737"/>
    </source>
</evidence>
<feature type="region of interest" description="Disordered" evidence="3">
    <location>
        <begin position="511"/>
        <end position="571"/>
    </location>
</feature>
<dbReference type="OrthoDB" id="10241260at2759"/>
<dbReference type="Pfam" id="PF00069">
    <property type="entry name" value="Pkinase"/>
    <property type="match status" value="1"/>
</dbReference>
<dbReference type="SUPFAM" id="SSF117281">
    <property type="entry name" value="Kelch motif"/>
    <property type="match status" value="1"/>
</dbReference>
<evidence type="ECO:0000313" key="5">
    <source>
        <dbReference type="EnsemblMetazoa" id="Aqu2.1.32647_001"/>
    </source>
</evidence>
<feature type="compositionally biased region" description="Basic and acidic residues" evidence="3">
    <location>
        <begin position="807"/>
        <end position="818"/>
    </location>
</feature>
<dbReference type="PANTHER" id="PTHR46228:SF2">
    <property type="entry name" value="KELCH REPEAT PROTEIN (AFU_ORTHOLOGUE AFUA_4G14350)"/>
    <property type="match status" value="1"/>
</dbReference>
<feature type="domain" description="Protein kinase" evidence="4">
    <location>
        <begin position="377"/>
        <end position="828"/>
    </location>
</feature>
<protein>
    <recommendedName>
        <fullName evidence="4">Protein kinase domain-containing protein</fullName>
    </recommendedName>
</protein>
<evidence type="ECO:0000259" key="4">
    <source>
        <dbReference type="PROSITE" id="PS50011"/>
    </source>
</evidence>
<dbReference type="Pfam" id="PF07714">
    <property type="entry name" value="PK_Tyr_Ser-Thr"/>
    <property type="match status" value="1"/>
</dbReference>
<dbReference type="Gene3D" id="2.120.10.80">
    <property type="entry name" value="Kelch-type beta propeller"/>
    <property type="match status" value="2"/>
</dbReference>
<dbReference type="PROSITE" id="PS00109">
    <property type="entry name" value="PROTEIN_KINASE_TYR"/>
    <property type="match status" value="1"/>
</dbReference>
<dbReference type="Pfam" id="PF24681">
    <property type="entry name" value="Kelch_KLHDC2_KLHL20_DRC7"/>
    <property type="match status" value="1"/>
</dbReference>